<dbReference type="PANTHER" id="PTHR39201:SF1">
    <property type="entry name" value="FLAVODOXIN-LIKE DOMAIN-CONTAINING PROTEIN"/>
    <property type="match status" value="1"/>
</dbReference>
<dbReference type="RefSeq" id="WP_406768053.1">
    <property type="nucleotide sequence ID" value="NZ_JBJHZZ010000001.1"/>
</dbReference>
<evidence type="ECO:0000313" key="3">
    <source>
        <dbReference type="Proteomes" id="UP001623591"/>
    </source>
</evidence>
<accession>A0ABW8T031</accession>
<dbReference type="InterPro" id="IPR008254">
    <property type="entry name" value="Flavodoxin/NO_synth"/>
</dbReference>
<dbReference type="Pfam" id="PF12682">
    <property type="entry name" value="Flavodoxin_4"/>
    <property type="match status" value="1"/>
</dbReference>
<dbReference type="Gene3D" id="3.40.50.360">
    <property type="match status" value="1"/>
</dbReference>
<protein>
    <submittedName>
        <fullName evidence="2">Flavodoxin family protein</fullName>
    </submittedName>
</protein>
<organism evidence="2 3">
    <name type="scientific">Candidatus Clostridium stratigraminis</name>
    <dbReference type="NCBI Taxonomy" id="3381661"/>
    <lineage>
        <taxon>Bacteria</taxon>
        <taxon>Bacillati</taxon>
        <taxon>Bacillota</taxon>
        <taxon>Clostridia</taxon>
        <taxon>Eubacteriales</taxon>
        <taxon>Clostridiaceae</taxon>
        <taxon>Clostridium</taxon>
    </lineage>
</organism>
<evidence type="ECO:0000259" key="1">
    <source>
        <dbReference type="Pfam" id="PF12682"/>
    </source>
</evidence>
<dbReference type="EMBL" id="JBJHZZ010000001">
    <property type="protein sequence ID" value="MFL0245597.1"/>
    <property type="molecule type" value="Genomic_DNA"/>
</dbReference>
<name>A0ABW8T031_9CLOT</name>
<feature type="domain" description="Flavodoxin-like" evidence="1">
    <location>
        <begin position="24"/>
        <end position="92"/>
    </location>
</feature>
<sequence length="120" mass="13622">MFHKFILLIIANISKIYNIDSSQNRLAVIKPTIYNPSDYDLVIIGSPIWASRVSTPVRTYIEENKATFKRIALFCTALGDVNDKAWQDIEALCGIKSEFTLGFSRKAMKEKTYIGSIEKL</sequence>
<dbReference type="InterPro" id="IPR029039">
    <property type="entry name" value="Flavoprotein-like_sf"/>
</dbReference>
<dbReference type="SUPFAM" id="SSF52218">
    <property type="entry name" value="Flavoproteins"/>
    <property type="match status" value="1"/>
</dbReference>
<comment type="caution">
    <text evidence="2">The sequence shown here is derived from an EMBL/GenBank/DDBJ whole genome shotgun (WGS) entry which is preliminary data.</text>
</comment>
<proteinExistence type="predicted"/>
<evidence type="ECO:0000313" key="2">
    <source>
        <dbReference type="EMBL" id="MFL0245597.1"/>
    </source>
</evidence>
<dbReference type="PANTHER" id="PTHR39201">
    <property type="entry name" value="EXPORTED PROTEIN-RELATED"/>
    <property type="match status" value="1"/>
</dbReference>
<reference evidence="2 3" key="1">
    <citation type="submission" date="2024-11" db="EMBL/GenBank/DDBJ databases">
        <authorList>
            <person name="Heng Y.C."/>
            <person name="Lim A.C.H."/>
            <person name="Lee J.K.Y."/>
            <person name="Kittelmann S."/>
        </authorList>
    </citation>
    <scope>NUCLEOTIDE SEQUENCE [LARGE SCALE GENOMIC DNA]</scope>
    <source>
        <strain evidence="2 3">WILCCON 0185</strain>
    </source>
</reference>
<keyword evidence="3" id="KW-1185">Reference proteome</keyword>
<dbReference type="Proteomes" id="UP001623591">
    <property type="component" value="Unassembled WGS sequence"/>
</dbReference>
<gene>
    <name evidence="2" type="ORF">ACJDUG_01235</name>
</gene>